<organism evidence="1">
    <name type="scientific">Ixodes ricinus</name>
    <name type="common">Common tick</name>
    <name type="synonym">Acarus ricinus</name>
    <dbReference type="NCBI Taxonomy" id="34613"/>
    <lineage>
        <taxon>Eukaryota</taxon>
        <taxon>Metazoa</taxon>
        <taxon>Ecdysozoa</taxon>
        <taxon>Arthropoda</taxon>
        <taxon>Chelicerata</taxon>
        <taxon>Arachnida</taxon>
        <taxon>Acari</taxon>
        <taxon>Parasitiformes</taxon>
        <taxon>Ixodida</taxon>
        <taxon>Ixodoidea</taxon>
        <taxon>Ixodidae</taxon>
        <taxon>Ixodinae</taxon>
        <taxon>Ixodes</taxon>
    </lineage>
</organism>
<reference evidence="1" key="1">
    <citation type="submission" date="2012-12" db="EMBL/GenBank/DDBJ databases">
        <title>Identification and characterization of a phenylalanine ammonia-lyase gene family in Isatis indigotica Fort.</title>
        <authorList>
            <person name="Liu Q."/>
            <person name="Chen J."/>
            <person name="Zhou X."/>
            <person name="Di P."/>
            <person name="Xiao Y."/>
            <person name="Xuan H."/>
            <person name="Zhang L."/>
            <person name="Chen W."/>
        </authorList>
    </citation>
    <scope>NUCLEOTIDE SEQUENCE</scope>
    <source>
        <tissue evidence="1">Salivary gland</tissue>
    </source>
</reference>
<protein>
    <submittedName>
        <fullName evidence="1">Putative cyclin-dependent kinase 2-interacting protein</fullName>
    </submittedName>
</protein>
<sequence>MMSVSGTPSKDVSFSPISVADRTPSKTNLTGIPRKIRDSCADIYNIVQKWDKLNVDGTVLLNRIATAKMKSLETSESGGEAEDANFRAEKLSELCSMLLDVWTEMECQVAKASAIVENLAATAELHSRRISAASGDAEDVLFLTWPVERFCEVARQVVATYTKELGVKKCLVEEVATVADSKTLSFYVATWSYQAYVDDDCRLSLEALVHEVGLK</sequence>
<accession>A0A0K8RMG6</accession>
<dbReference type="GO" id="GO:0016301">
    <property type="term" value="F:kinase activity"/>
    <property type="evidence" value="ECO:0007669"/>
    <property type="project" value="UniProtKB-KW"/>
</dbReference>
<dbReference type="AlphaFoldDB" id="A0A0K8RMG6"/>
<dbReference type="PANTHER" id="PTHR15827:SF2">
    <property type="entry name" value="CYCLIN-DEPENDENT KINASE 2-INTERACTING PROTEIN"/>
    <property type="match status" value="1"/>
</dbReference>
<name>A0A0K8RMG6_IXORI</name>
<dbReference type="InterPro" id="IPR023250">
    <property type="entry name" value="Cyclin-dep_Kinase_2_interact"/>
</dbReference>
<keyword evidence="1" id="KW-0418">Kinase</keyword>
<proteinExistence type="evidence at transcript level"/>
<keyword evidence="1" id="KW-0808">Transferase</keyword>
<dbReference type="PRINTS" id="PR02040">
    <property type="entry name" value="CDK2IP"/>
</dbReference>
<dbReference type="EMBL" id="GADI01002104">
    <property type="protein sequence ID" value="JAA71704.1"/>
    <property type="molecule type" value="mRNA"/>
</dbReference>
<dbReference type="PANTHER" id="PTHR15827">
    <property type="entry name" value="CYCLIN-DEPENDENT KINASE 2-INTERACTING PROTEIN"/>
    <property type="match status" value="1"/>
</dbReference>
<evidence type="ECO:0000313" key="1">
    <source>
        <dbReference type="EMBL" id="JAA71704.1"/>
    </source>
</evidence>